<dbReference type="Gene3D" id="1.20.1250.20">
    <property type="entry name" value="MFS general substrate transporter like domains"/>
    <property type="match status" value="1"/>
</dbReference>
<gene>
    <name evidence="9" type="ordered locus">Sthe_1833</name>
</gene>
<evidence type="ECO:0000256" key="5">
    <source>
        <dbReference type="ARBA" id="ARBA00022989"/>
    </source>
</evidence>
<evidence type="ECO:0000256" key="2">
    <source>
        <dbReference type="ARBA" id="ARBA00022448"/>
    </source>
</evidence>
<dbReference type="EMBL" id="CP001823">
    <property type="protein sequence ID" value="ACZ39266.1"/>
    <property type="molecule type" value="Genomic_DNA"/>
</dbReference>
<keyword evidence="6 7" id="KW-0472">Membrane</keyword>
<dbReference type="HOGENOM" id="CLU_001265_60_4_0"/>
<reference evidence="10" key="1">
    <citation type="submission" date="2009-11" db="EMBL/GenBank/DDBJ databases">
        <title>The complete chromosome 1 of Sphaerobacter thermophilus DSM 20745.</title>
        <authorList>
            <person name="Lucas S."/>
            <person name="Copeland A."/>
            <person name="Lapidus A."/>
            <person name="Glavina del Rio T."/>
            <person name="Dalin E."/>
            <person name="Tice H."/>
            <person name="Bruce D."/>
            <person name="Goodwin L."/>
            <person name="Pitluck S."/>
            <person name="Kyrpides N."/>
            <person name="Mavromatis K."/>
            <person name="Ivanova N."/>
            <person name="Mikhailova N."/>
            <person name="LaButti K.M."/>
            <person name="Clum A."/>
            <person name="Sun H.I."/>
            <person name="Brettin T."/>
            <person name="Detter J.C."/>
            <person name="Han C."/>
            <person name="Larimer F."/>
            <person name="Land M."/>
            <person name="Hauser L."/>
            <person name="Markowitz V."/>
            <person name="Cheng J.F."/>
            <person name="Hugenholtz P."/>
            <person name="Woyke T."/>
            <person name="Wu D."/>
            <person name="Steenblock K."/>
            <person name="Schneider S."/>
            <person name="Pukall R."/>
            <person name="Goeker M."/>
            <person name="Klenk H.P."/>
            <person name="Eisen J.A."/>
        </authorList>
    </citation>
    <scope>NUCLEOTIDE SEQUENCE [LARGE SCALE GENOMIC DNA]</scope>
    <source>
        <strain evidence="10">ATCC 49802 / DSM 20745 / S 6022</strain>
    </source>
</reference>
<evidence type="ECO:0000259" key="8">
    <source>
        <dbReference type="PROSITE" id="PS50850"/>
    </source>
</evidence>
<feature type="transmembrane region" description="Helical" evidence="7">
    <location>
        <begin position="260"/>
        <end position="281"/>
    </location>
</feature>
<evidence type="ECO:0000256" key="4">
    <source>
        <dbReference type="ARBA" id="ARBA00022692"/>
    </source>
</evidence>
<accession>D1C4U9</accession>
<dbReference type="eggNOG" id="COG2814">
    <property type="taxonomic scope" value="Bacteria"/>
</dbReference>
<feature type="transmembrane region" description="Helical" evidence="7">
    <location>
        <begin position="20"/>
        <end position="49"/>
    </location>
</feature>
<dbReference type="InterPro" id="IPR011701">
    <property type="entry name" value="MFS"/>
</dbReference>
<keyword evidence="3" id="KW-1003">Cell membrane</keyword>
<evidence type="ECO:0000256" key="7">
    <source>
        <dbReference type="SAM" id="Phobius"/>
    </source>
</evidence>
<evidence type="ECO:0000313" key="9">
    <source>
        <dbReference type="EMBL" id="ACZ39266.1"/>
    </source>
</evidence>
<name>D1C4U9_SPHTD</name>
<feature type="transmembrane region" description="Helical" evidence="7">
    <location>
        <begin position="352"/>
        <end position="374"/>
    </location>
</feature>
<dbReference type="GO" id="GO:0022857">
    <property type="term" value="F:transmembrane transporter activity"/>
    <property type="evidence" value="ECO:0007669"/>
    <property type="project" value="InterPro"/>
</dbReference>
<organism evidence="9 10">
    <name type="scientific">Sphaerobacter thermophilus (strain ATCC 49802 / DSM 20745 / KCCM 41009 / NCIMB 13125 / S 6022)</name>
    <dbReference type="NCBI Taxonomy" id="479434"/>
    <lineage>
        <taxon>Bacteria</taxon>
        <taxon>Pseudomonadati</taxon>
        <taxon>Thermomicrobiota</taxon>
        <taxon>Thermomicrobia</taxon>
        <taxon>Sphaerobacterales</taxon>
        <taxon>Sphaerobacterineae</taxon>
        <taxon>Sphaerobacteraceae</taxon>
        <taxon>Sphaerobacter</taxon>
    </lineage>
</organism>
<keyword evidence="5 7" id="KW-1133">Transmembrane helix</keyword>
<keyword evidence="2" id="KW-0813">Transport</keyword>
<feature type="transmembrane region" description="Helical" evidence="7">
    <location>
        <begin position="293"/>
        <end position="312"/>
    </location>
</feature>
<dbReference type="FunCoup" id="D1C4U9">
    <property type="interactions" value="30"/>
</dbReference>
<proteinExistence type="predicted"/>
<feature type="transmembrane region" description="Helical" evidence="7">
    <location>
        <begin position="109"/>
        <end position="125"/>
    </location>
</feature>
<feature type="domain" description="Major facilitator superfamily (MFS) profile" evidence="8">
    <location>
        <begin position="19"/>
        <end position="405"/>
    </location>
</feature>
<feature type="transmembrane region" description="Helical" evidence="7">
    <location>
        <begin position="55"/>
        <end position="78"/>
    </location>
</feature>
<dbReference type="SUPFAM" id="SSF103473">
    <property type="entry name" value="MFS general substrate transporter"/>
    <property type="match status" value="1"/>
</dbReference>
<feature type="transmembrane region" description="Helical" evidence="7">
    <location>
        <begin position="380"/>
        <end position="400"/>
    </location>
</feature>
<dbReference type="KEGG" id="sti:Sthe_1833"/>
<dbReference type="PROSITE" id="PS50850">
    <property type="entry name" value="MFS"/>
    <property type="match status" value="1"/>
</dbReference>
<keyword evidence="10" id="KW-1185">Reference proteome</keyword>
<evidence type="ECO:0000313" key="10">
    <source>
        <dbReference type="Proteomes" id="UP000002027"/>
    </source>
</evidence>
<evidence type="ECO:0000256" key="3">
    <source>
        <dbReference type="ARBA" id="ARBA00022475"/>
    </source>
</evidence>
<comment type="subcellular location">
    <subcellularLocation>
        <location evidence="1">Cell membrane</location>
        <topology evidence="1">Multi-pass membrane protein</topology>
    </subcellularLocation>
</comment>
<protein>
    <submittedName>
        <fullName evidence="9">Major facilitator superfamily MFS_1</fullName>
    </submittedName>
</protein>
<dbReference type="PANTHER" id="PTHR23517:SF2">
    <property type="entry name" value="MULTIDRUG RESISTANCE PROTEIN MDTH"/>
    <property type="match status" value="1"/>
</dbReference>
<keyword evidence="4 7" id="KW-0812">Transmembrane</keyword>
<feature type="transmembrane region" description="Helical" evidence="7">
    <location>
        <begin position="226"/>
        <end position="245"/>
    </location>
</feature>
<feature type="transmembrane region" description="Helical" evidence="7">
    <location>
        <begin position="318"/>
        <end position="340"/>
    </location>
</feature>
<evidence type="ECO:0000256" key="1">
    <source>
        <dbReference type="ARBA" id="ARBA00004651"/>
    </source>
</evidence>
<feature type="transmembrane region" description="Helical" evidence="7">
    <location>
        <begin position="177"/>
        <end position="197"/>
    </location>
</feature>
<dbReference type="InterPro" id="IPR050171">
    <property type="entry name" value="MFS_Transporters"/>
</dbReference>
<evidence type="ECO:0000256" key="6">
    <source>
        <dbReference type="ARBA" id="ARBA00023136"/>
    </source>
</evidence>
<dbReference type="PANTHER" id="PTHR23517">
    <property type="entry name" value="RESISTANCE PROTEIN MDTM, PUTATIVE-RELATED-RELATED"/>
    <property type="match status" value="1"/>
</dbReference>
<dbReference type="Pfam" id="PF07690">
    <property type="entry name" value="MFS_1"/>
    <property type="match status" value="1"/>
</dbReference>
<dbReference type="InterPro" id="IPR020846">
    <property type="entry name" value="MFS_dom"/>
</dbReference>
<feature type="transmembrane region" description="Helical" evidence="7">
    <location>
        <begin position="85"/>
        <end position="103"/>
    </location>
</feature>
<dbReference type="InterPro" id="IPR036259">
    <property type="entry name" value="MFS_trans_sf"/>
</dbReference>
<sequence>MYERAMERVRGTLQRFPRSLWLLAAANFILFTARGMTMPFLVIFFGQIVGLGEGMVGAGIFVNAVVGVVFTLAVAGLIDRLGARLVLIATIVGVAVMTASFPLATTPSLFFLVMVLHGCASQLYWPASDTFATSMVSMDQMGEMFALLRVANALGIGAGGLLGGLIVAGGTLDQYRVLYLSSGAGIALAALMIVTLVRRPGTAAPSPRAGSANAGSWREVLADRRYIFSQVVMFILLAAFTQLQVSAPPFLRKEAGVSEAVIGLLFAINTVIVVALQIPVAARIGSWGRGTTFAVAALFWIVAYAMIGASPWLSLLPFAAIIIYTVGEMLFMPTTGVLVVELAPERLRGRYLAGSSVTWGLAWGVASWGSGAILGSSSPLLLWPALIGVLIVGGLGGLLFDRMGGTRRAAAPAVQLGDGD</sequence>
<dbReference type="GO" id="GO:0005886">
    <property type="term" value="C:plasma membrane"/>
    <property type="evidence" value="ECO:0007669"/>
    <property type="project" value="UniProtKB-SubCell"/>
</dbReference>
<dbReference type="InParanoid" id="D1C4U9"/>
<feature type="transmembrane region" description="Helical" evidence="7">
    <location>
        <begin position="146"/>
        <end position="171"/>
    </location>
</feature>
<reference evidence="9 10" key="2">
    <citation type="journal article" date="2010" name="Stand. Genomic Sci.">
        <title>Complete genome sequence of Desulfohalobium retbaense type strain (HR(100)).</title>
        <authorList>
            <person name="Spring S."/>
            <person name="Nolan M."/>
            <person name="Lapidus A."/>
            <person name="Glavina Del Rio T."/>
            <person name="Copeland A."/>
            <person name="Tice H."/>
            <person name="Cheng J.F."/>
            <person name="Lucas S."/>
            <person name="Land M."/>
            <person name="Chen F."/>
            <person name="Bruce D."/>
            <person name="Goodwin L."/>
            <person name="Pitluck S."/>
            <person name="Ivanova N."/>
            <person name="Mavromatis K."/>
            <person name="Mikhailova N."/>
            <person name="Pati A."/>
            <person name="Chen A."/>
            <person name="Palaniappan K."/>
            <person name="Hauser L."/>
            <person name="Chang Y.J."/>
            <person name="Jeffries C.D."/>
            <person name="Munk C."/>
            <person name="Kiss H."/>
            <person name="Chain P."/>
            <person name="Han C."/>
            <person name="Brettin T."/>
            <person name="Detter J.C."/>
            <person name="Schuler E."/>
            <person name="Goker M."/>
            <person name="Rohde M."/>
            <person name="Bristow J."/>
            <person name="Eisen J.A."/>
            <person name="Markowitz V."/>
            <person name="Hugenholtz P."/>
            <person name="Kyrpides N.C."/>
            <person name="Klenk H.P."/>
        </authorList>
    </citation>
    <scope>NUCLEOTIDE SEQUENCE [LARGE SCALE GENOMIC DNA]</scope>
    <source>
        <strain evidence="10">ATCC 49802 / DSM 20745 / S 6022</strain>
    </source>
</reference>
<dbReference type="STRING" id="479434.Sthe_1833"/>
<dbReference type="AlphaFoldDB" id="D1C4U9"/>
<dbReference type="Proteomes" id="UP000002027">
    <property type="component" value="Chromosome 1"/>
</dbReference>